<feature type="transmembrane region" description="Helical" evidence="2">
    <location>
        <begin position="237"/>
        <end position="254"/>
    </location>
</feature>
<dbReference type="Proteomes" id="UP001058271">
    <property type="component" value="Chromosome"/>
</dbReference>
<feature type="transmembrane region" description="Helical" evidence="2">
    <location>
        <begin position="193"/>
        <end position="217"/>
    </location>
</feature>
<evidence type="ECO:0000313" key="3">
    <source>
        <dbReference type="EMBL" id="UWZ39822.1"/>
    </source>
</evidence>
<keyword evidence="4" id="KW-1185">Reference proteome</keyword>
<protein>
    <submittedName>
        <fullName evidence="3">Uncharacterized protein</fullName>
    </submittedName>
</protein>
<feature type="transmembrane region" description="Helical" evidence="2">
    <location>
        <begin position="76"/>
        <end position="99"/>
    </location>
</feature>
<evidence type="ECO:0000313" key="4">
    <source>
        <dbReference type="Proteomes" id="UP001058271"/>
    </source>
</evidence>
<dbReference type="EMBL" id="CP073721">
    <property type="protein sequence ID" value="UWZ39822.1"/>
    <property type="molecule type" value="Genomic_DNA"/>
</dbReference>
<proteinExistence type="predicted"/>
<reference evidence="3" key="1">
    <citation type="submission" date="2021-04" db="EMBL/GenBank/DDBJ databases">
        <title>Biosynthetic gene clusters of Dactylosporangioum roseum.</title>
        <authorList>
            <person name="Hartkoorn R.C."/>
            <person name="Beaudoing E."/>
            <person name="Hot D."/>
            <person name="Moureu S."/>
        </authorList>
    </citation>
    <scope>NUCLEOTIDE SEQUENCE</scope>
    <source>
        <strain evidence="3">NRRL B-16295</strain>
    </source>
</reference>
<feature type="transmembrane region" description="Helical" evidence="2">
    <location>
        <begin position="615"/>
        <end position="636"/>
    </location>
</feature>
<keyword evidence="2" id="KW-0472">Membrane</keyword>
<name>A0ABY5ZGE8_9ACTN</name>
<feature type="compositionally biased region" description="Polar residues" evidence="1">
    <location>
        <begin position="1"/>
        <end position="14"/>
    </location>
</feature>
<feature type="transmembrane region" description="Helical" evidence="2">
    <location>
        <begin position="376"/>
        <end position="404"/>
    </location>
</feature>
<feature type="transmembrane region" description="Helical" evidence="2">
    <location>
        <begin position="520"/>
        <end position="540"/>
    </location>
</feature>
<organism evidence="3 4">
    <name type="scientific">Dactylosporangium roseum</name>
    <dbReference type="NCBI Taxonomy" id="47989"/>
    <lineage>
        <taxon>Bacteria</taxon>
        <taxon>Bacillati</taxon>
        <taxon>Actinomycetota</taxon>
        <taxon>Actinomycetes</taxon>
        <taxon>Micromonosporales</taxon>
        <taxon>Micromonosporaceae</taxon>
        <taxon>Dactylosporangium</taxon>
    </lineage>
</organism>
<keyword evidence="2" id="KW-1133">Transmembrane helix</keyword>
<sequence length="1072" mass="115409">MSVDSVAQESTAPNAPSERRRTDDWRRTSARLGIAMLGSAAACLAMWSVVPRSLPRPTGIVGYPVFANYPFMASFWAYRLVVDIFPIVAIALFALLTWWGPLRRPVRPSTGTPVALVDPDRDPPGKGWWGVLARTAAPTGVVVMSAAVRGGDLISRFTVACGLLYLIVVGAAAAAGTWWSSRRPAEDRPERRAIAFWPALAVANGAGGAIAAIAGVWFVSDRTVMIGRGFEHHYPWLPWWLAILGILAVSWWTVRQLRAGRPARAVERTLGVHVVGSVAVFLATSRLIGNVAGFQGFDDAQHMTGGDLLNRGFMPWRDQLFIHGLFADVLQANVAMHIFGTSVWGAWTGLEVLVTPLAVVGLYLFAVWVSNGNPWFAAFFGVAFLGMSPYLDTRFVLVPVSLILLGATLRRTSRGWSVGLTLVLFVQAILVPETTFLALPALACVVAADLRHRRPGLSLWQALLRSRWCAGTGVVALVILGVVLAASGTLRPFVDYYVIFGPGHNEAGALPLSSASTRDFRTWGAGIVAVLLTIAAVAWRMYRRTDWSSRDWVAVALAGFLAFYEEKALGRFDTPHVGQVFQVAIPLILYWLWKVAGLTDVMADRLRWRVPRPGFSARATAAAALVLAVVLSMSVLQSRLEHLGDQHRVRGSVVSGVPRIGYARTGWIDATMIADLDTTLRTYAGADKPVFDMTSSLGYIYFLLQRVPGTRFTHVDMAIPPGAQRILIDELKESRPPVVVFDAWPWGVRGSVAPLTLMGLPSWDDIRSNIRHYEVSQYILDGWVPVLRTHGTLILLRRDLAAGGVPMPALQEPPLTTDLWFSGSPCDWGASPNYLDSVATGPSVDVPITSWAPKTIVDVSGWAVDSATGTPARSVVLVDDGEVVASAAVSGARPDVATTLAKPAARDSGFQLTAALAEGARPALYLLGADNKLHPVPGSPPGDAKSVRFPDGRVVPVAGPVGGGVEAWRTTTDMVGRIDLPAGVNLVDYPLATLSSDAGDLGDARIAITDGDFHTSHRIAASSLPGLAPDLPIRVGSCLQWRGYDTRQPLYVMQQGGEPATKLTLSGVRPAR</sequence>
<keyword evidence="2" id="KW-0812">Transmembrane</keyword>
<feature type="transmembrane region" description="Helical" evidence="2">
    <location>
        <begin position="157"/>
        <end position="181"/>
    </location>
</feature>
<accession>A0ABY5ZGE8</accession>
<feature type="transmembrane region" description="Helical" evidence="2">
    <location>
        <begin position="346"/>
        <end position="369"/>
    </location>
</feature>
<evidence type="ECO:0000256" key="2">
    <source>
        <dbReference type="SAM" id="Phobius"/>
    </source>
</evidence>
<dbReference type="RefSeq" id="WP_260729253.1">
    <property type="nucleotide sequence ID" value="NZ_BAAABS010000038.1"/>
</dbReference>
<gene>
    <name evidence="3" type="ORF">Drose_17345</name>
</gene>
<feature type="transmembrane region" description="Helical" evidence="2">
    <location>
        <begin position="29"/>
        <end position="50"/>
    </location>
</feature>
<feature type="transmembrane region" description="Helical" evidence="2">
    <location>
        <begin position="468"/>
        <end position="490"/>
    </location>
</feature>
<feature type="region of interest" description="Disordered" evidence="1">
    <location>
        <begin position="1"/>
        <end position="25"/>
    </location>
</feature>
<feature type="transmembrane region" description="Helical" evidence="2">
    <location>
        <begin position="424"/>
        <end position="448"/>
    </location>
</feature>
<evidence type="ECO:0000256" key="1">
    <source>
        <dbReference type="SAM" id="MobiDB-lite"/>
    </source>
</evidence>